<evidence type="ECO:0000256" key="13">
    <source>
        <dbReference type="ARBA" id="ARBA00023242"/>
    </source>
</evidence>
<dbReference type="Pfam" id="PF25416">
    <property type="entry name" value="GRHL1_C"/>
    <property type="match status" value="1"/>
</dbReference>
<keyword evidence="7" id="KW-0677">Repeat</keyword>
<keyword evidence="13 16" id="KW-0539">Nucleus</keyword>
<dbReference type="SUPFAM" id="SSF48371">
    <property type="entry name" value="ARM repeat"/>
    <property type="match status" value="1"/>
</dbReference>
<proteinExistence type="inferred from homology"/>
<dbReference type="Pfam" id="PF04516">
    <property type="entry name" value="CP2"/>
    <property type="match status" value="1"/>
</dbReference>
<dbReference type="InterPro" id="IPR011989">
    <property type="entry name" value="ARM-like"/>
</dbReference>
<dbReference type="EMBL" id="SCEB01215772">
    <property type="protein sequence ID" value="RXM27780.1"/>
    <property type="molecule type" value="Genomic_DNA"/>
</dbReference>
<keyword evidence="14" id="KW-0131">Cell cycle</keyword>
<dbReference type="PANTHER" id="PTHR11037">
    <property type="entry name" value="TRANSCRIPTION FACTOR CP2"/>
    <property type="match status" value="1"/>
</dbReference>
<sequence>MEYCLSQVMQKDVGKRLQVGQELIDYISDREKSSDLEHDQTMLDRLVDGIATSWVNSSHFKVALLGMDILSALIMRLQERFRPQISTDKSVEDEDSVDGNRPSSASSASSKAPPSGKKGASMGIARRPSSAAGPKTAGKEASAGAIDEDDFIRAFDDVPPVQIYSNRELEDSMNKIREILSDDKHDWEQRVVALKKVRSLLLAGAVEYDGYLQQLRLLEGAFKLSAKDLRSQVVREACITLGHLSTVLGNRFDHGAESIMPTLLNLVPNSAKIMATSGIAAINLIIRVSRHHGYNWHSRYKPHHSVAVLNKQPSQMIPFGNSEDSSVLIKFVACLRVLVCVQHYADLIHSVQFTVTWLLDSAARFTTYRCNPFHSVFQHTHYPRLIPIMTSNCTSKSVAVRRRCYTFLDLLLQEWQTQSLERCYWGFHGHFSREAELLFHNLESSYQKALQSHLKNSDSIVSLPQSDRSSSSSQESLNRPLSTKRPPAGSSVSRASVVGSKSVSTPGSLQRSRSDVDVNAAASAKSRMTAAPSATPFSTAAALPPGSYASLGRVRTRRQSSGSAAGGSTTPADNRGRTRAKVSQSQPGSRSGSPGKLLGQSYRRAQRGALVSTPSEKRSKIPRSQGCSRETSPNRLGLARSSRIPRPSMSQGCSRDTSRESSRDTSPARGFTALDRFGLSHQARISASVNAMQFLRVSTEVEAAVADALVKVAILKYIESLARQMDPTDFVNSSETRLAVSRIITWTTEPKSSDVRKTLHNWVTDELPTRSSTTPSVPGEGNLEERCKQAAQVVLISLFELNTPEFTMLLGALPKTFQDGATKLLHSHLKNSSNTSVGSPSNTIGRTPSRHSSSRTSPLTSPTNCSHGGLSPSMLDYDTENMNSDEIYSSLRGVTEAIQSFSYRSQEDLHEPIKREGKKDDGVCREGGMVSPVTDLRVGIDAVEGGRTALDNKTSLLNTPPPRSFSGPRSREYNPYNYTDTISTYDKSALNEAVFDDDMEQGRRQDCVENKMLHPKGFTPVPIDHSDLVADLLKELSNHNERVEERRGALLELLKITREGSLAVWDEHFKTILLLLLETLGDKEHSIRALALRVLKEILRNQPARFKNYAELTIMKTLEAHKDSHKEVVRAAEEAASTLASSIHPEQCIKVLCPIIQTADYPINLAAIKMQTKVIERISKESLHQLLPDIIPGLLQGYDNTESSVRKASVFCLVAIYSVIGEELKPHLAQLTGSKVRFRWNRILFRDRGNMLFWHSQPEPYHQQSSSTSFLRDVLALPIFKQEEPQPSPESDSKLSPFQYVLCAATSPAVKLHEETLTYLNQGQSYEIRMLNNRKQVCCTDLSSKYVKSIIRVVFHDRRLQYTEHQQLEGWKWNRPGDRILDIDIPLSVGIIEPRANPTQLNTIEFLWDPAKRASAFIQVHCISTEFTPRKHGGEKGVPFRIQIDSFKQNASGEYTEHVNSASTQVKVFKPKGADRKQKTDREKMEKRSPQEREKYQQSYETTFLTECSPWPDLPCVTNTPSPGYSSSSPSFSLRDGNVSPNEEGDLLLPNLADPLLPNASIQDAQQWLHRHRFSPYSRLFANFSGADLLKMSKEDLVQICGPADGIRLYNIIKRRVRLGVECPVLARDPQSFALPLGSGLDSVLSARSWPGTHRALHCPWARVYHAIYLEELTALELTEKIANLYSIAPCQINQIYRQGPTGVHILVSDEAAGRVAGSVDPSCPLLTLSTLSSLIEIAEQIPGCLGLKALDLSRQKEDSTKNAPAGGAPLTADLVCLQRQGFRTKIGGDLN</sequence>
<comment type="similarity">
    <text evidence="5">Belongs to the grh/CP2 family. CP2 subfamily.</text>
</comment>
<keyword evidence="10" id="KW-0333">Golgi apparatus</keyword>
<feature type="compositionally biased region" description="Low complexity" evidence="17">
    <location>
        <begin position="854"/>
        <end position="863"/>
    </location>
</feature>
<dbReference type="Pfam" id="PF23271">
    <property type="entry name" value="HEAT_GCN1"/>
    <property type="match status" value="1"/>
</dbReference>
<dbReference type="SMART" id="SM01349">
    <property type="entry name" value="TOG"/>
    <property type="match status" value="1"/>
</dbReference>
<dbReference type="Pfam" id="PF12348">
    <property type="entry name" value="CLASP_N"/>
    <property type="match status" value="1"/>
</dbReference>
<keyword evidence="8" id="KW-0995">Kinetochore</keyword>
<accession>A0A444TY23</accession>
<evidence type="ECO:0000256" key="11">
    <source>
        <dbReference type="ARBA" id="ARBA00023125"/>
    </source>
</evidence>
<feature type="compositionally biased region" description="Low complexity" evidence="17">
    <location>
        <begin position="462"/>
        <end position="504"/>
    </location>
</feature>
<dbReference type="SUPFAM" id="SSF47769">
    <property type="entry name" value="SAM/Pointed domain"/>
    <property type="match status" value="1"/>
</dbReference>
<evidence type="ECO:0000256" key="16">
    <source>
        <dbReference type="PROSITE-ProRule" id="PRU01313"/>
    </source>
</evidence>
<feature type="region of interest" description="Disordered" evidence="17">
    <location>
        <begin position="1519"/>
        <end position="1539"/>
    </location>
</feature>
<feature type="region of interest" description="Disordered" evidence="17">
    <location>
        <begin position="952"/>
        <end position="973"/>
    </location>
</feature>
<organism evidence="19 20">
    <name type="scientific">Acipenser ruthenus</name>
    <name type="common">Sterlet sturgeon</name>
    <dbReference type="NCBI Taxonomy" id="7906"/>
    <lineage>
        <taxon>Eukaryota</taxon>
        <taxon>Metazoa</taxon>
        <taxon>Chordata</taxon>
        <taxon>Craniata</taxon>
        <taxon>Vertebrata</taxon>
        <taxon>Euteleostomi</taxon>
        <taxon>Actinopterygii</taxon>
        <taxon>Chondrostei</taxon>
        <taxon>Acipenseriformes</taxon>
        <taxon>Acipenseridae</taxon>
        <taxon>Acipenser</taxon>
    </lineage>
</organism>
<dbReference type="Gene3D" id="1.25.10.10">
    <property type="entry name" value="Leucine-rich Repeat Variant"/>
    <property type="match status" value="5"/>
</dbReference>
<feature type="compositionally biased region" description="Low complexity" evidence="17">
    <location>
        <begin position="1521"/>
        <end position="1533"/>
    </location>
</feature>
<feature type="compositionally biased region" description="Basic and acidic residues" evidence="17">
    <location>
        <begin position="1472"/>
        <end position="1496"/>
    </location>
</feature>
<evidence type="ECO:0000256" key="15">
    <source>
        <dbReference type="ARBA" id="ARBA00023328"/>
    </source>
</evidence>
<evidence type="ECO:0000256" key="12">
    <source>
        <dbReference type="ARBA" id="ARBA00023163"/>
    </source>
</evidence>
<evidence type="ECO:0000256" key="1">
    <source>
        <dbReference type="ARBA" id="ARBA00004123"/>
    </source>
</evidence>
<evidence type="ECO:0000256" key="14">
    <source>
        <dbReference type="ARBA" id="ARBA00023306"/>
    </source>
</evidence>
<dbReference type="InterPro" id="IPR057520">
    <property type="entry name" value="GRHL1/CP2_C"/>
</dbReference>
<evidence type="ECO:0000256" key="2">
    <source>
        <dbReference type="ARBA" id="ARBA00004300"/>
    </source>
</evidence>
<feature type="compositionally biased region" description="Low complexity" evidence="17">
    <location>
        <begin position="559"/>
        <end position="572"/>
    </location>
</feature>
<evidence type="ECO:0000256" key="4">
    <source>
        <dbReference type="ARBA" id="ARBA00004629"/>
    </source>
</evidence>
<comment type="subcellular location">
    <subcellularLocation>
        <location evidence="4">Chromosome</location>
        <location evidence="4">Centromere</location>
        <location evidence="4">Kinetochore</location>
    </subcellularLocation>
    <subcellularLocation>
        <location evidence="2">Cytoplasm</location>
        <location evidence="2">Cytoskeleton</location>
        <location evidence="2">Microtubule organizing center</location>
        <location evidence="2">Centrosome</location>
    </subcellularLocation>
    <subcellularLocation>
        <location evidence="3">Golgi apparatus</location>
        <location evidence="3">trans-Golgi network</location>
    </subcellularLocation>
    <subcellularLocation>
        <location evidence="1 16">Nucleus</location>
    </subcellularLocation>
</comment>
<keyword evidence="12" id="KW-0804">Transcription</keyword>
<feature type="compositionally biased region" description="Low complexity" evidence="17">
    <location>
        <begin position="102"/>
        <end position="121"/>
    </location>
</feature>
<evidence type="ECO:0000313" key="19">
    <source>
        <dbReference type="EMBL" id="RXM27780.1"/>
    </source>
</evidence>
<keyword evidence="9" id="KW-0805">Transcription regulation</keyword>
<dbReference type="InterPro" id="IPR034085">
    <property type="entry name" value="TOG"/>
</dbReference>
<dbReference type="Gene3D" id="1.10.150.50">
    <property type="entry name" value="Transcription Factor, Ets-1"/>
    <property type="match status" value="1"/>
</dbReference>
<dbReference type="Pfam" id="PF18016">
    <property type="entry name" value="SAM_3"/>
    <property type="match status" value="1"/>
</dbReference>
<evidence type="ECO:0000256" key="3">
    <source>
        <dbReference type="ARBA" id="ARBA00004601"/>
    </source>
</evidence>
<evidence type="ECO:0000256" key="17">
    <source>
        <dbReference type="SAM" id="MobiDB-lite"/>
    </source>
</evidence>
<dbReference type="GO" id="GO:0000978">
    <property type="term" value="F:RNA polymerase II cis-regulatory region sequence-specific DNA binding"/>
    <property type="evidence" value="ECO:0007669"/>
    <property type="project" value="TreeGrafter"/>
</dbReference>
<feature type="region of interest" description="Disordered" evidence="17">
    <location>
        <begin position="1469"/>
        <end position="1497"/>
    </location>
</feature>
<dbReference type="FunFam" id="1.25.10.10:FF:000006">
    <property type="entry name" value="CLIP-associating protein 1 isoform 2"/>
    <property type="match status" value="1"/>
</dbReference>
<keyword evidence="15" id="KW-0137">Centromere</keyword>
<evidence type="ECO:0000259" key="18">
    <source>
        <dbReference type="PROSITE" id="PS51968"/>
    </source>
</evidence>
<dbReference type="PROSITE" id="PS51968">
    <property type="entry name" value="GRH_CP2_DB"/>
    <property type="match status" value="1"/>
</dbReference>
<dbReference type="InterPro" id="IPR057546">
    <property type="entry name" value="HEAT_GCN1"/>
</dbReference>
<name>A0A444TY23_ACIRT</name>
<dbReference type="PANTHER" id="PTHR11037:SF18">
    <property type="entry name" value="TRANSCRIPTION FACTOR CP2-LIKE PROTEIN 1"/>
    <property type="match status" value="1"/>
</dbReference>
<feature type="compositionally biased region" description="Low complexity" evidence="17">
    <location>
        <begin position="583"/>
        <end position="595"/>
    </location>
</feature>
<dbReference type="InterPro" id="IPR041418">
    <property type="entry name" value="SAM_3"/>
</dbReference>
<evidence type="ECO:0000256" key="9">
    <source>
        <dbReference type="ARBA" id="ARBA00023015"/>
    </source>
</evidence>
<keyword evidence="11 16" id="KW-0238">DNA-binding</keyword>
<feature type="region of interest" description="Disordered" evidence="17">
    <location>
        <begin position="86"/>
        <end position="143"/>
    </location>
</feature>
<dbReference type="Proteomes" id="UP000289886">
    <property type="component" value="Unassembled WGS sequence"/>
</dbReference>
<gene>
    <name evidence="19" type="ORF">EOD39_10353</name>
</gene>
<dbReference type="InterPro" id="IPR024395">
    <property type="entry name" value="CLASP_N_dom"/>
</dbReference>
<evidence type="ECO:0000256" key="6">
    <source>
        <dbReference type="ARBA" id="ARBA00022454"/>
    </source>
</evidence>
<dbReference type="InterPro" id="IPR016024">
    <property type="entry name" value="ARM-type_fold"/>
</dbReference>
<feature type="region of interest" description="Disordered" evidence="17">
    <location>
        <begin position="460"/>
        <end position="669"/>
    </location>
</feature>
<dbReference type="GO" id="GO:0001228">
    <property type="term" value="F:DNA-binding transcription activator activity, RNA polymerase II-specific"/>
    <property type="evidence" value="ECO:0007669"/>
    <property type="project" value="TreeGrafter"/>
</dbReference>
<feature type="domain" description="Grh/CP2 DB" evidence="18">
    <location>
        <begin position="1293"/>
        <end position="1531"/>
    </location>
</feature>
<feature type="compositionally biased region" description="Polar residues" evidence="17">
    <location>
        <begin position="625"/>
        <end position="634"/>
    </location>
</feature>
<evidence type="ECO:0000256" key="10">
    <source>
        <dbReference type="ARBA" id="ARBA00023034"/>
    </source>
</evidence>
<feature type="region of interest" description="Disordered" evidence="17">
    <location>
        <begin position="828"/>
        <end position="873"/>
    </location>
</feature>
<dbReference type="GO" id="GO:0005634">
    <property type="term" value="C:nucleus"/>
    <property type="evidence" value="ECO:0007669"/>
    <property type="project" value="UniProtKB-SubCell"/>
</dbReference>
<protein>
    <submittedName>
        <fullName evidence="19">CLIP-associating protein 1-B</fullName>
    </submittedName>
</protein>
<evidence type="ECO:0000313" key="20">
    <source>
        <dbReference type="Proteomes" id="UP000289886"/>
    </source>
</evidence>
<evidence type="ECO:0000256" key="8">
    <source>
        <dbReference type="ARBA" id="ARBA00022838"/>
    </source>
</evidence>
<evidence type="ECO:0000256" key="7">
    <source>
        <dbReference type="ARBA" id="ARBA00022737"/>
    </source>
</evidence>
<dbReference type="InterPro" id="IPR013761">
    <property type="entry name" value="SAM/pointed_sf"/>
</dbReference>
<reference evidence="19 20" key="1">
    <citation type="submission" date="2019-01" db="EMBL/GenBank/DDBJ databases">
        <title>Draft Genome and Complete Hox-Cluster Characterization of the Sterlet Sturgeon (Acipenser ruthenus).</title>
        <authorList>
            <person name="Wei Q."/>
        </authorList>
    </citation>
    <scope>NUCLEOTIDE SEQUENCE [LARGE SCALE GENOMIC DNA]</scope>
    <source>
        <strain evidence="19">WHYD16114868_AA</strain>
        <tissue evidence="19">Blood</tissue>
    </source>
</reference>
<feature type="compositionally biased region" description="Low complexity" evidence="17">
    <location>
        <begin position="520"/>
        <end position="545"/>
    </location>
</feature>
<evidence type="ECO:0000256" key="5">
    <source>
        <dbReference type="ARBA" id="ARBA00010852"/>
    </source>
</evidence>
<dbReference type="InterPro" id="IPR007604">
    <property type="entry name" value="CP2"/>
</dbReference>
<keyword evidence="6" id="KW-0158">Chromosome</keyword>
<feature type="compositionally biased region" description="Polar residues" evidence="17">
    <location>
        <begin position="830"/>
        <end position="845"/>
    </location>
</feature>
<comment type="caution">
    <text evidence="19">The sequence shown here is derived from an EMBL/GenBank/DDBJ whole genome shotgun (WGS) entry which is preliminary data.</text>
</comment>
<dbReference type="InterPro" id="IPR040167">
    <property type="entry name" value="TF_CP2-like"/>
</dbReference>
<keyword evidence="20" id="KW-1185">Reference proteome</keyword>